<evidence type="ECO:0000313" key="3">
    <source>
        <dbReference type="Proteomes" id="UP000053748"/>
    </source>
</evidence>
<keyword evidence="1" id="KW-0812">Transmembrane</keyword>
<dbReference type="EMBL" id="LOSJ02000001">
    <property type="protein sequence ID" value="PNM63797.1"/>
    <property type="molecule type" value="Genomic_DNA"/>
</dbReference>
<reference evidence="2" key="1">
    <citation type="submission" date="2017-12" db="EMBL/GenBank/DDBJ databases">
        <title>FDA dAtabase for Regulatory Grade micrObial Sequences (FDA-ARGOS): Supporting development and validation of Infectious Disease Dx tests.</title>
        <authorList>
            <person name="Hoffmann M."/>
            <person name="Allard M."/>
            <person name="Evans P."/>
            <person name="Brown E."/>
            <person name="Tallon L.J."/>
            <person name="Sadzewicz L."/>
            <person name="Sengamalay N."/>
            <person name="Ott S."/>
            <person name="Godinez A."/>
            <person name="Nagaraj S."/>
            <person name="Vavikolanu K."/>
            <person name="Aluvathingal J."/>
            <person name="Nadendla S."/>
            <person name="Hobson J."/>
            <person name="Sichtig H."/>
        </authorList>
    </citation>
    <scope>NUCLEOTIDE SEQUENCE [LARGE SCALE GENOMIC DNA]</scope>
    <source>
        <strain evidence="2">FDAARGOS_113</strain>
    </source>
</reference>
<protein>
    <submittedName>
        <fullName evidence="2">Uncharacterized protein</fullName>
    </submittedName>
</protein>
<keyword evidence="1" id="KW-0472">Membrane</keyword>
<dbReference type="RefSeq" id="WP_000445165.1">
    <property type="nucleotide sequence ID" value="NZ_CAWMSS010000002.1"/>
</dbReference>
<comment type="caution">
    <text evidence="2">The sequence shown here is derived from an EMBL/GenBank/DDBJ whole genome shotgun (WGS) entry which is preliminary data.</text>
</comment>
<evidence type="ECO:0000256" key="1">
    <source>
        <dbReference type="SAM" id="Phobius"/>
    </source>
</evidence>
<accession>A0A2J9VJ34</accession>
<sequence>MESLSKFDVEDLFVALSAISAFAAAVAAWFSFKVSRDSLTFQKKLASNQVVSVQLNSILSLLINIRLVLCDVYGSQGSEFSRIESTFEEFQKQIKSLSYQTQLPQELLILKDKTTVAQLTEHEIEVATNAIRGKIEVLWK</sequence>
<keyword evidence="1" id="KW-1133">Transmembrane helix</keyword>
<feature type="transmembrane region" description="Helical" evidence="1">
    <location>
        <begin position="12"/>
        <end position="32"/>
    </location>
</feature>
<name>A0A2J9VJ34_VIBMI</name>
<gene>
    <name evidence="2" type="ORF">AL544_002200</name>
</gene>
<organism evidence="2 3">
    <name type="scientific">Vibrio mimicus</name>
    <dbReference type="NCBI Taxonomy" id="674"/>
    <lineage>
        <taxon>Bacteria</taxon>
        <taxon>Pseudomonadati</taxon>
        <taxon>Pseudomonadota</taxon>
        <taxon>Gammaproteobacteria</taxon>
        <taxon>Vibrionales</taxon>
        <taxon>Vibrionaceae</taxon>
        <taxon>Vibrio</taxon>
    </lineage>
</organism>
<evidence type="ECO:0000313" key="2">
    <source>
        <dbReference type="EMBL" id="PNM63797.1"/>
    </source>
</evidence>
<dbReference type="AlphaFoldDB" id="A0A2J9VJ34"/>
<keyword evidence="3" id="KW-1185">Reference proteome</keyword>
<dbReference type="Proteomes" id="UP000053748">
    <property type="component" value="Unassembled WGS sequence"/>
</dbReference>
<proteinExistence type="predicted"/>